<dbReference type="EMBL" id="JAVLVU010000001">
    <property type="protein sequence ID" value="MDT3402313.1"/>
    <property type="molecule type" value="Genomic_DNA"/>
</dbReference>
<sequence length="171" mass="19539">MENKNKRIMKHHISWTIYLEAVMLLLVIYYGYIFVKYYLPDYRSRVAKRPTGQDPADVLPAELMAIEHPASAAFQAEAEYEQQLPFQEAEQTMADSDRLLSQAKQAIDIAAKRPYSPERTIQELKEIAHTFPTLKGSPYLPGIAEVISLKCEETGTATLTEDEVSAWWDDQ</sequence>
<dbReference type="Proteomes" id="UP001258315">
    <property type="component" value="Unassembled WGS sequence"/>
</dbReference>
<keyword evidence="1" id="KW-0472">Membrane</keyword>
<evidence type="ECO:0000256" key="1">
    <source>
        <dbReference type="SAM" id="Phobius"/>
    </source>
</evidence>
<organism evidence="2 3">
    <name type="scientific">Mucilaginibacter terrae</name>
    <dbReference type="NCBI Taxonomy" id="1955052"/>
    <lineage>
        <taxon>Bacteria</taxon>
        <taxon>Pseudomonadati</taxon>
        <taxon>Bacteroidota</taxon>
        <taxon>Sphingobacteriia</taxon>
        <taxon>Sphingobacteriales</taxon>
        <taxon>Sphingobacteriaceae</taxon>
        <taxon>Mucilaginibacter</taxon>
    </lineage>
</organism>
<evidence type="ECO:0000313" key="3">
    <source>
        <dbReference type="Proteomes" id="UP001258315"/>
    </source>
</evidence>
<dbReference type="RefSeq" id="WP_311948674.1">
    <property type="nucleotide sequence ID" value="NZ_JAVLVU010000001.1"/>
</dbReference>
<accession>A0ABU3GRA2</accession>
<reference evidence="3" key="1">
    <citation type="submission" date="2023-07" db="EMBL/GenBank/DDBJ databases">
        <title>Functional and genomic diversity of the sorghum phyllosphere microbiome.</title>
        <authorList>
            <person name="Shade A."/>
        </authorList>
    </citation>
    <scope>NUCLEOTIDE SEQUENCE [LARGE SCALE GENOMIC DNA]</scope>
    <source>
        <strain evidence="3">SORGH_AS_0422</strain>
    </source>
</reference>
<keyword evidence="3" id="KW-1185">Reference proteome</keyword>
<protein>
    <submittedName>
        <fullName evidence="2">Uncharacterized protein</fullName>
    </submittedName>
</protein>
<name>A0ABU3GRA2_9SPHI</name>
<gene>
    <name evidence="2" type="ORF">QE417_001385</name>
</gene>
<keyword evidence="1" id="KW-1133">Transmembrane helix</keyword>
<feature type="transmembrane region" description="Helical" evidence="1">
    <location>
        <begin position="15"/>
        <end position="39"/>
    </location>
</feature>
<keyword evidence="1" id="KW-0812">Transmembrane</keyword>
<proteinExistence type="predicted"/>
<comment type="caution">
    <text evidence="2">The sequence shown here is derived from an EMBL/GenBank/DDBJ whole genome shotgun (WGS) entry which is preliminary data.</text>
</comment>
<evidence type="ECO:0000313" key="2">
    <source>
        <dbReference type="EMBL" id="MDT3402313.1"/>
    </source>
</evidence>